<dbReference type="RefSeq" id="WP_023993087.1">
    <property type="nucleotide sequence ID" value="NZ_CALCVY010000035.1"/>
</dbReference>
<dbReference type="Proteomes" id="UP000062768">
    <property type="component" value="Chromosome I"/>
</dbReference>
<evidence type="ECO:0000259" key="1">
    <source>
        <dbReference type="PROSITE" id="PS50206"/>
    </source>
</evidence>
<accession>A0A089ZVW3</accession>
<dbReference type="SUPFAM" id="SSF52821">
    <property type="entry name" value="Rhodanese/Cell cycle control phosphatase"/>
    <property type="match status" value="1"/>
</dbReference>
<evidence type="ECO:0000313" key="2">
    <source>
        <dbReference type="EMBL" id="AIS33134.1"/>
    </source>
</evidence>
<dbReference type="EMBL" id="CP006933">
    <property type="protein sequence ID" value="AIS33134.1"/>
    <property type="molecule type" value="Genomic_DNA"/>
</dbReference>
<evidence type="ECO:0000313" key="3">
    <source>
        <dbReference type="EMBL" id="CEA13603.1"/>
    </source>
</evidence>
<dbReference type="Pfam" id="PF00581">
    <property type="entry name" value="Rhodanese"/>
    <property type="match status" value="1"/>
</dbReference>
<dbReference type="KEGG" id="mfi:DSM1535_1266"/>
<dbReference type="InterPro" id="IPR001763">
    <property type="entry name" value="Rhodanese-like_dom"/>
</dbReference>
<dbReference type="PANTHER" id="PTHR43031:SF16">
    <property type="entry name" value="OXIDOREDUCTASE"/>
    <property type="match status" value="1"/>
</dbReference>
<evidence type="ECO:0000313" key="5">
    <source>
        <dbReference type="Proteomes" id="UP000029661"/>
    </source>
</evidence>
<dbReference type="GeneID" id="26740603"/>
<dbReference type="AlphaFoldDB" id="A0A089ZVW3"/>
<dbReference type="Proteomes" id="UP000029661">
    <property type="component" value="Chromosome"/>
</dbReference>
<dbReference type="STRING" id="2162.BRM9_2334"/>
<proteinExistence type="predicted"/>
<dbReference type="SMART" id="SM00450">
    <property type="entry name" value="RHOD"/>
    <property type="match status" value="1"/>
</dbReference>
<evidence type="ECO:0000313" key="4">
    <source>
        <dbReference type="EMBL" id="CEL25984.1"/>
    </source>
</evidence>
<reference evidence="2" key="1">
    <citation type="submission" date="2013-12" db="EMBL/GenBank/DDBJ databases">
        <title>The complete genome sequence of Methanobacterium sp. BRM9.</title>
        <authorList>
            <consortium name="Pastoral Greenhouse Gas Research Consortium"/>
            <person name="Kelly W.J."/>
            <person name="Leahy S.C."/>
            <person name="Perry R."/>
            <person name="Li D."/>
            <person name="Altermann E."/>
            <person name="Lambie S.C."/>
            <person name="Attwood G.T."/>
        </authorList>
    </citation>
    <scope>NUCLEOTIDE SEQUENCE [LARGE SCALE GENOMIC DNA]</scope>
    <source>
        <strain evidence="2">BRM9</strain>
    </source>
</reference>
<organism evidence="2 5">
    <name type="scientific">Methanobacterium formicicum</name>
    <dbReference type="NCBI Taxonomy" id="2162"/>
    <lineage>
        <taxon>Archaea</taxon>
        <taxon>Methanobacteriati</taxon>
        <taxon>Methanobacteriota</taxon>
        <taxon>Methanomada group</taxon>
        <taxon>Methanobacteria</taxon>
        <taxon>Methanobacteriales</taxon>
        <taxon>Methanobacteriaceae</taxon>
        <taxon>Methanobacterium</taxon>
    </lineage>
</organism>
<evidence type="ECO:0000313" key="6">
    <source>
        <dbReference type="Proteomes" id="UP000062768"/>
    </source>
</evidence>
<dbReference type="EMBL" id="LN734822">
    <property type="protein sequence ID" value="CEL25984.1"/>
    <property type="molecule type" value="Genomic_DNA"/>
</dbReference>
<dbReference type="InterPro" id="IPR050229">
    <property type="entry name" value="GlpE_sulfurtransferase"/>
</dbReference>
<dbReference type="PANTHER" id="PTHR43031">
    <property type="entry name" value="FAD-DEPENDENT OXIDOREDUCTASE"/>
    <property type="match status" value="1"/>
</dbReference>
<dbReference type="PROSITE" id="PS50206">
    <property type="entry name" value="RHODANESE_3"/>
    <property type="match status" value="1"/>
</dbReference>
<reference evidence="4" key="3">
    <citation type="submission" date="2014-09" db="EMBL/GenBank/DDBJ databases">
        <authorList>
            <person name="Bishop-Lilly K.A."/>
            <person name="Broomall S.M."/>
            <person name="Chain P.S."/>
            <person name="Chertkov O."/>
            <person name="Coyne S.R."/>
            <person name="Daligault H.E."/>
            <person name="Davenport K.W."/>
            <person name="Erkkila T."/>
            <person name="Frey K.G."/>
            <person name="Gibbons H.S."/>
            <person name="Gu W."/>
            <person name="Jaissle J."/>
            <person name="Johnson S.L."/>
            <person name="Koroleva G.I."/>
            <person name="Ladner J.T."/>
            <person name="Lo C.-C."/>
            <person name="Minogue T.D."/>
            <person name="Munk C."/>
            <person name="Palacios G.F."/>
            <person name="Redden C.L."/>
            <person name="Rosenzweig C.N."/>
            <person name="Scholz M.B."/>
            <person name="Teshima H."/>
            <person name="Xu Y."/>
        </authorList>
    </citation>
    <scope>NUCLEOTIDE SEQUENCE</scope>
    <source>
        <strain evidence="4">Mb9</strain>
    </source>
</reference>
<name>A0A089ZVW3_METFO</name>
<dbReference type="CDD" id="cd00158">
    <property type="entry name" value="RHOD"/>
    <property type="match status" value="1"/>
</dbReference>
<dbReference type="PATRIC" id="fig|2162.10.peg.2444"/>
<protein>
    <submittedName>
        <fullName evidence="2">Rhodanese domain-containing protein</fullName>
    </submittedName>
</protein>
<keyword evidence="6" id="KW-1185">Reference proteome</keyword>
<dbReference type="Gene3D" id="3.40.250.10">
    <property type="entry name" value="Rhodanese-like domain"/>
    <property type="match status" value="1"/>
</dbReference>
<reference evidence="3" key="2">
    <citation type="submission" date="2014-08" db="EMBL/GenBank/DDBJ databases">
        <authorList>
            <person name="Wibberg D."/>
        </authorList>
    </citation>
    <scope>NUCLEOTIDE SEQUENCE</scope>
</reference>
<dbReference type="InterPro" id="IPR036873">
    <property type="entry name" value="Rhodanese-like_dom_sf"/>
</dbReference>
<dbReference type="KEGG" id="mfc:BRM9_2334"/>
<dbReference type="EMBL" id="LN515531">
    <property type="protein sequence ID" value="CEA13603.1"/>
    <property type="molecule type" value="Genomic_DNA"/>
</dbReference>
<gene>
    <name evidence="2" type="ORF">BRM9_2334</name>
    <name evidence="3" type="ORF">DSM1535_1266</name>
    <name evidence="4" type="ORF">MB9_2373</name>
</gene>
<feature type="domain" description="Rhodanese" evidence="1">
    <location>
        <begin position="30"/>
        <end position="120"/>
    </location>
</feature>
<dbReference type="OrthoDB" id="135517at2157"/>
<sequence length="121" mass="13785">MSESDENEIEQIIRNISPEDALELLKDMQDDPDFIILDVRTPKEFESGHIEGALNIDFRDENFASKMDEGDKEKKYMICCGSGVRSSKALTVMQELGYVEVYNILGGIRMWKVSGFPLTEE</sequence>